<accession>A0A4Y7KYC5</accession>
<sequence>MQMLRFAVEENDLESVKLRLGFCQSEDGCCSTRAQMKIRKIELQSLSEAVNGRWVLVEFSCEDAAVESEM</sequence>
<dbReference type="EMBL" id="CM010723">
    <property type="protein sequence ID" value="RZC76925.1"/>
    <property type="molecule type" value="Genomic_DNA"/>
</dbReference>
<evidence type="ECO:0000313" key="2">
    <source>
        <dbReference type="Proteomes" id="UP000316621"/>
    </source>
</evidence>
<proteinExistence type="predicted"/>
<dbReference type="Proteomes" id="UP000316621">
    <property type="component" value="Chromosome 9"/>
</dbReference>
<reference evidence="1 2" key="1">
    <citation type="journal article" date="2018" name="Science">
        <title>The opium poppy genome and morphinan production.</title>
        <authorList>
            <person name="Guo L."/>
            <person name="Winzer T."/>
            <person name="Yang X."/>
            <person name="Li Y."/>
            <person name="Ning Z."/>
            <person name="He Z."/>
            <person name="Teodor R."/>
            <person name="Lu Y."/>
            <person name="Bowser T.A."/>
            <person name="Graham I.A."/>
            <person name="Ye K."/>
        </authorList>
    </citation>
    <scope>NUCLEOTIDE SEQUENCE [LARGE SCALE GENOMIC DNA]</scope>
    <source>
        <strain evidence="2">cv. HN1</strain>
        <tissue evidence="1">Leaves</tissue>
    </source>
</reference>
<organism evidence="1 2">
    <name type="scientific">Papaver somniferum</name>
    <name type="common">Opium poppy</name>
    <dbReference type="NCBI Taxonomy" id="3469"/>
    <lineage>
        <taxon>Eukaryota</taxon>
        <taxon>Viridiplantae</taxon>
        <taxon>Streptophyta</taxon>
        <taxon>Embryophyta</taxon>
        <taxon>Tracheophyta</taxon>
        <taxon>Spermatophyta</taxon>
        <taxon>Magnoliopsida</taxon>
        <taxon>Ranunculales</taxon>
        <taxon>Papaveraceae</taxon>
        <taxon>Papaveroideae</taxon>
        <taxon>Papaver</taxon>
    </lineage>
</organism>
<protein>
    <submittedName>
        <fullName evidence="1">Uncharacterized protein</fullName>
    </submittedName>
</protein>
<name>A0A4Y7KYC5_PAPSO</name>
<dbReference type="AlphaFoldDB" id="A0A4Y7KYC5"/>
<evidence type="ECO:0000313" key="1">
    <source>
        <dbReference type="EMBL" id="RZC76925.1"/>
    </source>
</evidence>
<dbReference type="Gramene" id="RZC76925">
    <property type="protein sequence ID" value="RZC76925"/>
    <property type="gene ID" value="C5167_001055"/>
</dbReference>
<gene>
    <name evidence="1" type="ORF">C5167_001055</name>
</gene>
<keyword evidence="2" id="KW-1185">Reference proteome</keyword>